<dbReference type="EMBL" id="JANBQF010000073">
    <property type="protein sequence ID" value="KAJ2006082.1"/>
    <property type="molecule type" value="Genomic_DNA"/>
</dbReference>
<protein>
    <recommendedName>
        <fullName evidence="3">rhizopuspepsin</fullName>
        <ecNumber evidence="3">3.4.23.21</ecNumber>
    </recommendedName>
</protein>
<name>A0A9W8BLZ0_9FUNG</name>
<feature type="active site" evidence="8">
    <location>
        <position position="243"/>
    </location>
</feature>
<dbReference type="PRINTS" id="PR00792">
    <property type="entry name" value="PEPSIN"/>
</dbReference>
<sequence length="661" mass="69604">MRILTLGAVIFIVSLCTSATAPARATRAKAEVKASRALALRLHPTQRGALRRVQKLSPHPLSHVVHNSKQLHATADGHVETNTPETDSVTAVVDEVSGGTSSDPDSDSLSQSDEDAAADTISHVENETDDAIDSKTEHSSQSPKHLSTHSSSTHPDSSTTTAAASRSATSAATKSATSTASKSAAATAPVARRVPQTITIPLRSSQANINDTGSSPPGYRGFQSYFGEIQLGTPPQKFSVVFDTGSSDFWIPSVDCDSTACEAHSRFNSTASSSYITSHLPFSLNYGTGGLIGQVGADTLLVGNVSTPGMHVGLATHMGRFFRTTQFDGVFGLGFPKLSRLQADPPLYTMVQAGLLEKPVFSVWVREGKNGQHAGGEVVLGGVNAKRFEGPVCTIPIVRKMYWEVELNGLLINENPVPNISSQTAIIDTGTSLIVLPAVDADAVNQFLGAIPLFNEYGLYAIDCHKNNKPTIKFELAGETFAIKPDHYILPVGKGRCVTAFAASTTADLNRWVIGNSFLRAWHTTFDVENFEIKLATAVQTDDPVDVPGADGVTPLLQSSAAVSRQIASIVDALITAHAVKQSPDGTTSSRATSTKTKPTGSSSRTEPKSAKPTQKSQKKPASSSQATGSSSASASVQTSSSSTSASATHYHHHTAGESKK</sequence>
<proteinExistence type="inferred from homology"/>
<dbReference type="PROSITE" id="PS51767">
    <property type="entry name" value="PEPTIDASE_A1"/>
    <property type="match status" value="1"/>
</dbReference>
<dbReference type="EC" id="3.4.23.21" evidence="3"/>
<dbReference type="AlphaFoldDB" id="A0A9W8BLZ0"/>
<keyword evidence="6 10" id="KW-0064">Aspartyl protease</keyword>
<evidence type="ECO:0000256" key="10">
    <source>
        <dbReference type="RuleBase" id="RU000454"/>
    </source>
</evidence>
<feature type="compositionally biased region" description="Low complexity" evidence="11">
    <location>
        <begin position="139"/>
        <end position="189"/>
    </location>
</feature>
<evidence type="ECO:0000256" key="5">
    <source>
        <dbReference type="ARBA" id="ARBA00022729"/>
    </source>
</evidence>
<dbReference type="Gene3D" id="2.40.70.10">
    <property type="entry name" value="Acid Proteases"/>
    <property type="match status" value="2"/>
</dbReference>
<dbReference type="PANTHER" id="PTHR47966">
    <property type="entry name" value="BETA-SITE APP-CLEAVING ENZYME, ISOFORM A-RELATED"/>
    <property type="match status" value="1"/>
</dbReference>
<evidence type="ECO:0000256" key="4">
    <source>
        <dbReference type="ARBA" id="ARBA00022670"/>
    </source>
</evidence>
<feature type="compositionally biased region" description="Low complexity" evidence="11">
    <location>
        <begin position="587"/>
        <end position="649"/>
    </location>
</feature>
<dbReference type="GO" id="GO:0006508">
    <property type="term" value="P:proteolysis"/>
    <property type="evidence" value="ECO:0007669"/>
    <property type="project" value="UniProtKB-KW"/>
</dbReference>
<dbReference type="PROSITE" id="PS00141">
    <property type="entry name" value="ASP_PROTEASE"/>
    <property type="match status" value="2"/>
</dbReference>
<dbReference type="FunFam" id="2.40.70.10:FF:000115">
    <property type="entry name" value="Lysosomal aspartic protease"/>
    <property type="match status" value="1"/>
</dbReference>
<feature type="disulfide bond" evidence="9">
    <location>
        <begin position="256"/>
        <end position="261"/>
    </location>
</feature>
<feature type="compositionally biased region" description="Low complexity" evidence="11">
    <location>
        <begin position="101"/>
        <end position="111"/>
    </location>
</feature>
<evidence type="ECO:0000256" key="6">
    <source>
        <dbReference type="ARBA" id="ARBA00022750"/>
    </source>
</evidence>
<evidence type="ECO:0000256" key="2">
    <source>
        <dbReference type="ARBA" id="ARBA00007447"/>
    </source>
</evidence>
<dbReference type="SUPFAM" id="SSF50630">
    <property type="entry name" value="Acid proteases"/>
    <property type="match status" value="1"/>
</dbReference>
<feature type="compositionally biased region" description="Basic and acidic residues" evidence="11">
    <location>
        <begin position="122"/>
        <end position="138"/>
    </location>
</feature>
<evidence type="ECO:0000256" key="1">
    <source>
        <dbReference type="ARBA" id="ARBA00001130"/>
    </source>
</evidence>
<evidence type="ECO:0000313" key="15">
    <source>
        <dbReference type="Proteomes" id="UP001150907"/>
    </source>
</evidence>
<dbReference type="InterPro" id="IPR001969">
    <property type="entry name" value="Aspartic_peptidase_AS"/>
</dbReference>
<keyword evidence="7 10" id="KW-0378">Hydrolase</keyword>
<dbReference type="InterPro" id="IPR033121">
    <property type="entry name" value="PEPTIDASE_A1"/>
</dbReference>
<evidence type="ECO:0000256" key="11">
    <source>
        <dbReference type="SAM" id="MobiDB-lite"/>
    </source>
</evidence>
<evidence type="ECO:0000256" key="3">
    <source>
        <dbReference type="ARBA" id="ARBA00013205"/>
    </source>
</evidence>
<organism evidence="14 15">
    <name type="scientific">Coemansia thaxteri</name>
    <dbReference type="NCBI Taxonomy" id="2663907"/>
    <lineage>
        <taxon>Eukaryota</taxon>
        <taxon>Fungi</taxon>
        <taxon>Fungi incertae sedis</taxon>
        <taxon>Zoopagomycota</taxon>
        <taxon>Kickxellomycotina</taxon>
        <taxon>Kickxellomycetes</taxon>
        <taxon>Kickxellales</taxon>
        <taxon>Kickxellaceae</taxon>
        <taxon>Coemansia</taxon>
    </lineage>
</organism>
<dbReference type="InterPro" id="IPR021109">
    <property type="entry name" value="Peptidase_aspartic_dom_sf"/>
</dbReference>
<evidence type="ECO:0000256" key="8">
    <source>
        <dbReference type="PIRSR" id="PIRSR601461-1"/>
    </source>
</evidence>
<dbReference type="Proteomes" id="UP001150907">
    <property type="component" value="Unassembled WGS sequence"/>
</dbReference>
<dbReference type="OrthoDB" id="15189at2759"/>
<feature type="chain" id="PRO_5040996905" description="rhizopuspepsin" evidence="12">
    <location>
        <begin position="20"/>
        <end position="661"/>
    </location>
</feature>
<dbReference type="GO" id="GO:0004190">
    <property type="term" value="F:aspartic-type endopeptidase activity"/>
    <property type="evidence" value="ECO:0007669"/>
    <property type="project" value="UniProtKB-KW"/>
</dbReference>
<feature type="region of interest" description="Disordered" evidence="11">
    <location>
        <begin position="95"/>
        <end position="192"/>
    </location>
</feature>
<keyword evidence="4 10" id="KW-0645">Protease</keyword>
<comment type="catalytic activity">
    <reaction evidence="1">
        <text>Hydrolysis of proteins with broad specificity similar to that of pepsin A, preferring hydrophobic residues at P1 and P1'. Clots milk and activates trypsinogen. Does not cleave 4-Gln-|-His-5, but does cleave 10-His-|-Leu-11 and 12-Val-|-Glu-13 in B chain of insulin.</text>
        <dbReference type="EC" id="3.4.23.21"/>
    </reaction>
</comment>
<evidence type="ECO:0000256" key="9">
    <source>
        <dbReference type="PIRSR" id="PIRSR601461-2"/>
    </source>
</evidence>
<gene>
    <name evidence="14" type="primary">APR1_1</name>
    <name evidence="14" type="ORF">H4R26_001581</name>
</gene>
<feature type="region of interest" description="Disordered" evidence="11">
    <location>
        <begin position="581"/>
        <end position="661"/>
    </location>
</feature>
<accession>A0A9W8BLZ0</accession>
<dbReference type="Pfam" id="PF00026">
    <property type="entry name" value="Asp"/>
    <property type="match status" value="1"/>
</dbReference>
<evidence type="ECO:0000256" key="7">
    <source>
        <dbReference type="ARBA" id="ARBA00022801"/>
    </source>
</evidence>
<feature type="signal peptide" evidence="12">
    <location>
        <begin position="1"/>
        <end position="19"/>
    </location>
</feature>
<keyword evidence="5 12" id="KW-0732">Signal</keyword>
<evidence type="ECO:0000259" key="13">
    <source>
        <dbReference type="PROSITE" id="PS51767"/>
    </source>
</evidence>
<feature type="domain" description="Peptidase A1" evidence="13">
    <location>
        <begin position="225"/>
        <end position="536"/>
    </location>
</feature>
<keyword evidence="15" id="KW-1185">Reference proteome</keyword>
<comment type="caution">
    <text evidence="14">The sequence shown here is derived from an EMBL/GenBank/DDBJ whole genome shotgun (WGS) entry which is preliminary data.</text>
</comment>
<keyword evidence="9" id="KW-1015">Disulfide bond</keyword>
<evidence type="ECO:0000313" key="14">
    <source>
        <dbReference type="EMBL" id="KAJ2006082.1"/>
    </source>
</evidence>
<dbReference type="InterPro" id="IPR001461">
    <property type="entry name" value="Aspartic_peptidase_A1"/>
</dbReference>
<feature type="active site" evidence="8">
    <location>
        <position position="428"/>
    </location>
</feature>
<reference evidence="14" key="1">
    <citation type="submission" date="2022-07" db="EMBL/GenBank/DDBJ databases">
        <title>Phylogenomic reconstructions and comparative analyses of Kickxellomycotina fungi.</title>
        <authorList>
            <person name="Reynolds N.K."/>
            <person name="Stajich J.E."/>
            <person name="Barry K."/>
            <person name="Grigoriev I.V."/>
            <person name="Crous P."/>
            <person name="Smith M.E."/>
        </authorList>
    </citation>
    <scope>NUCLEOTIDE SEQUENCE</scope>
    <source>
        <strain evidence="14">IMI 214461</strain>
    </source>
</reference>
<evidence type="ECO:0000256" key="12">
    <source>
        <dbReference type="SAM" id="SignalP"/>
    </source>
</evidence>
<comment type="similarity">
    <text evidence="2 10">Belongs to the peptidase A1 family.</text>
</comment>
<dbReference type="PANTHER" id="PTHR47966:SF51">
    <property type="entry name" value="BETA-SITE APP-CLEAVING ENZYME, ISOFORM A-RELATED"/>
    <property type="match status" value="1"/>
</dbReference>
<feature type="disulfide bond" evidence="9">
    <location>
        <begin position="464"/>
        <end position="497"/>
    </location>
</feature>